<dbReference type="PANTHER" id="PTHR11629">
    <property type="entry name" value="VACUOLAR PROTON ATPASES"/>
    <property type="match status" value="1"/>
</dbReference>
<keyword evidence="8 9" id="KW-0472">Membrane</keyword>
<dbReference type="Pfam" id="PF01496">
    <property type="entry name" value="V_ATPase_I"/>
    <property type="match status" value="1"/>
</dbReference>
<keyword evidence="6 9" id="KW-1133">Transmembrane helix</keyword>
<protein>
    <recommendedName>
        <fullName evidence="9">V-type proton ATPase subunit a</fullName>
    </recommendedName>
</protein>
<keyword evidence="7 9" id="KW-0406">Ion transport</keyword>
<comment type="function">
    <text evidence="9">Essential component of the vacuolar proton pump (V-ATPase), a multimeric enzyme that catalyzes the translocation of protons across the membranes. Required for assembly and activity of the V-ATPase.</text>
</comment>
<evidence type="ECO:0000256" key="9">
    <source>
        <dbReference type="RuleBase" id="RU361189"/>
    </source>
</evidence>
<proteinExistence type="inferred from homology"/>
<feature type="transmembrane region" description="Helical" evidence="9">
    <location>
        <begin position="554"/>
        <end position="574"/>
    </location>
</feature>
<dbReference type="InterPro" id="IPR002490">
    <property type="entry name" value="V-ATPase_116kDa_su"/>
</dbReference>
<feature type="transmembrane region" description="Helical" evidence="9">
    <location>
        <begin position="646"/>
        <end position="666"/>
    </location>
</feature>
<gene>
    <name evidence="10" type="ORF">NADFUDRAFT_61435</name>
</gene>
<keyword evidence="3 9" id="KW-0813">Transport</keyword>
<evidence type="ECO:0000256" key="8">
    <source>
        <dbReference type="ARBA" id="ARBA00023136"/>
    </source>
</evidence>
<dbReference type="AlphaFoldDB" id="A0A1E3PF71"/>
<feature type="transmembrane region" description="Helical" evidence="9">
    <location>
        <begin position="476"/>
        <end position="493"/>
    </location>
</feature>
<evidence type="ECO:0000313" key="10">
    <source>
        <dbReference type="EMBL" id="ODQ63854.1"/>
    </source>
</evidence>
<comment type="similarity">
    <text evidence="2 9">Belongs to the V-ATPase 116 kDa subunit family.</text>
</comment>
<feature type="transmembrane region" description="Helical" evidence="9">
    <location>
        <begin position="431"/>
        <end position="455"/>
    </location>
</feature>
<feature type="transmembrane region" description="Helical" evidence="9">
    <location>
        <begin position="793"/>
        <end position="814"/>
    </location>
</feature>
<keyword evidence="4 9" id="KW-0812">Transmembrane</keyword>
<name>A0A1E3PF71_9ASCO</name>
<keyword evidence="11" id="KW-1185">Reference proteome</keyword>
<dbReference type="STRING" id="857566.A0A1E3PF71"/>
<dbReference type="GO" id="GO:0000329">
    <property type="term" value="C:fungal-type vacuole membrane"/>
    <property type="evidence" value="ECO:0007669"/>
    <property type="project" value="TreeGrafter"/>
</dbReference>
<dbReference type="GO" id="GO:0051117">
    <property type="term" value="F:ATPase binding"/>
    <property type="evidence" value="ECO:0007669"/>
    <property type="project" value="TreeGrafter"/>
</dbReference>
<evidence type="ECO:0000256" key="7">
    <source>
        <dbReference type="ARBA" id="ARBA00023065"/>
    </source>
</evidence>
<dbReference type="PIRSF" id="PIRSF001293">
    <property type="entry name" value="ATP6V0A1"/>
    <property type="match status" value="1"/>
</dbReference>
<accession>A0A1E3PF71</accession>
<evidence type="ECO:0000256" key="5">
    <source>
        <dbReference type="ARBA" id="ARBA00022781"/>
    </source>
</evidence>
<dbReference type="Proteomes" id="UP000095009">
    <property type="component" value="Unassembled WGS sequence"/>
</dbReference>
<evidence type="ECO:0000256" key="2">
    <source>
        <dbReference type="ARBA" id="ARBA00009904"/>
    </source>
</evidence>
<comment type="subcellular location">
    <subcellularLocation>
        <location evidence="1">Membrane</location>
        <topology evidence="1">Multi-pass membrane protein</topology>
    </subcellularLocation>
</comment>
<feature type="transmembrane region" description="Helical" evidence="9">
    <location>
        <begin position="586"/>
        <end position="607"/>
    </location>
</feature>
<sequence length="857" mass="97895">MSDSREAIFRSAEMSLIQIYVAHEISRDVIYALGELGTIQLRDLNPTVNAFQRSFVKEIRRLDKTEVKLKYLQNQLQEHSIPPSPSKLEEIGTKHTTSEIDYLIHTIDTIEDKIATLAKSKTSLLERQLAMEEERHAILASDQFFQQAVHRFSIGDSDDEDENDNLFSDQPLLNQELENRRLESGMELGVNTISALNIEFVCGIVPRTKIALLEKVLWRTLRGNLFMNHVPIEKPFEDPLTHELIYKDVFVIYAHGSVLLQRIRRITESLDAKLYNVSENYEIRTQVLSGLNMRLDDIRQVNTTTLRTLEIELVTVSNYLADWMTMLHREKMVYASLNQMNYDQTRRCLIAEGWVPRADLPALQAALRILTQESYTNTTTVVNELQTNRTPPTFHRTNKFTDSFQNIIDAYGVATYQEVNPGLAAVVTFPFMFAIMFGDLGHGFIVALAGAAMVLNERVISKWKRDEIFDMAYTGRYIILLMGVFSMYTGFLYNDLFSKSMTLFQSAWAWPEKWTAGDTIIAKSTAAVYPFGLDPAWHGTENNLLFTNSYKMKLSILMGFAHMTYSLMFSLVNYRHFKSKIDIVGNFIPGLLFMQSIFGYLSLTIIYKWSVDWIATDRAPPGLLNMLINMFLSPGKIDDQLYPGQAFVQTLLVFVALICVPWLLLLKPLYLNRQNKLAQSQGYQDLHHATRAETLNEMEDEMLNYSSSSDEMVIQDLGVDHDDSHGHGGHRFEFGDVMIHQVIHTIEFCLNCVSHTASYLRLWALSLAHAQLSSVLWDMTIQNAFGATGAKGVVMTVLLFGMWFVLTVVILVIMEGTSAMLHSLRLHWVEAMSKFFEGEGYAYVPFKFDSVWTGTEM</sequence>
<evidence type="ECO:0000256" key="6">
    <source>
        <dbReference type="ARBA" id="ARBA00022989"/>
    </source>
</evidence>
<dbReference type="GO" id="GO:0007035">
    <property type="term" value="P:vacuolar acidification"/>
    <property type="evidence" value="ECO:0007669"/>
    <property type="project" value="TreeGrafter"/>
</dbReference>
<evidence type="ECO:0000313" key="11">
    <source>
        <dbReference type="Proteomes" id="UP000095009"/>
    </source>
</evidence>
<dbReference type="OrthoDB" id="10264220at2759"/>
<keyword evidence="5 9" id="KW-0375">Hydrogen ion transport</keyword>
<evidence type="ECO:0000256" key="1">
    <source>
        <dbReference type="ARBA" id="ARBA00004141"/>
    </source>
</evidence>
<reference evidence="10 11" key="1">
    <citation type="journal article" date="2016" name="Proc. Natl. Acad. Sci. U.S.A.">
        <title>Comparative genomics of biotechnologically important yeasts.</title>
        <authorList>
            <person name="Riley R."/>
            <person name="Haridas S."/>
            <person name="Wolfe K.H."/>
            <person name="Lopes M.R."/>
            <person name="Hittinger C.T."/>
            <person name="Goeker M."/>
            <person name="Salamov A.A."/>
            <person name="Wisecaver J.H."/>
            <person name="Long T.M."/>
            <person name="Calvey C.H."/>
            <person name="Aerts A.L."/>
            <person name="Barry K.W."/>
            <person name="Choi C."/>
            <person name="Clum A."/>
            <person name="Coughlan A.Y."/>
            <person name="Deshpande S."/>
            <person name="Douglass A.P."/>
            <person name="Hanson S.J."/>
            <person name="Klenk H.-P."/>
            <person name="LaButti K.M."/>
            <person name="Lapidus A."/>
            <person name="Lindquist E.A."/>
            <person name="Lipzen A.M."/>
            <person name="Meier-Kolthoff J.P."/>
            <person name="Ohm R.A."/>
            <person name="Otillar R.P."/>
            <person name="Pangilinan J.L."/>
            <person name="Peng Y."/>
            <person name="Rokas A."/>
            <person name="Rosa C.A."/>
            <person name="Scheuner C."/>
            <person name="Sibirny A.A."/>
            <person name="Slot J.C."/>
            <person name="Stielow J.B."/>
            <person name="Sun H."/>
            <person name="Kurtzman C.P."/>
            <person name="Blackwell M."/>
            <person name="Grigoriev I.V."/>
            <person name="Jeffries T.W."/>
        </authorList>
    </citation>
    <scope>NUCLEOTIDE SEQUENCE [LARGE SCALE GENOMIC DNA]</scope>
    <source>
        <strain evidence="10 11">DSM 6958</strain>
    </source>
</reference>
<evidence type="ECO:0000256" key="3">
    <source>
        <dbReference type="ARBA" id="ARBA00022448"/>
    </source>
</evidence>
<organism evidence="10 11">
    <name type="scientific">Nadsonia fulvescens var. elongata DSM 6958</name>
    <dbReference type="NCBI Taxonomy" id="857566"/>
    <lineage>
        <taxon>Eukaryota</taxon>
        <taxon>Fungi</taxon>
        <taxon>Dikarya</taxon>
        <taxon>Ascomycota</taxon>
        <taxon>Saccharomycotina</taxon>
        <taxon>Dipodascomycetes</taxon>
        <taxon>Dipodascales</taxon>
        <taxon>Dipodascales incertae sedis</taxon>
        <taxon>Nadsonia</taxon>
    </lineage>
</organism>
<dbReference type="GO" id="GO:0000220">
    <property type="term" value="C:vacuolar proton-transporting V-type ATPase, V0 domain"/>
    <property type="evidence" value="ECO:0007669"/>
    <property type="project" value="InterPro"/>
</dbReference>
<dbReference type="GO" id="GO:0046961">
    <property type="term" value="F:proton-transporting ATPase activity, rotational mechanism"/>
    <property type="evidence" value="ECO:0007669"/>
    <property type="project" value="InterPro"/>
</dbReference>
<evidence type="ECO:0000256" key="4">
    <source>
        <dbReference type="ARBA" id="ARBA00022692"/>
    </source>
</evidence>
<dbReference type="InterPro" id="IPR026028">
    <property type="entry name" value="V-type_ATPase_116kDa_su_euka"/>
</dbReference>
<dbReference type="PANTHER" id="PTHR11629:SF59">
    <property type="entry name" value="V-TYPE PROTON ATPASE SUBUNIT A, GOLGI ISOFORM"/>
    <property type="match status" value="1"/>
</dbReference>
<dbReference type="EMBL" id="KV454413">
    <property type="protein sequence ID" value="ODQ63854.1"/>
    <property type="molecule type" value="Genomic_DNA"/>
</dbReference>